<dbReference type="PANTHER" id="PTHR20958:SF6">
    <property type="entry name" value="GLYCINE N-ACYLTRANSFERASE-LIKE PROTEIN"/>
    <property type="match status" value="1"/>
</dbReference>
<accession>A0A0C9MJ55</accession>
<dbReference type="Proteomes" id="UP000053815">
    <property type="component" value="Unassembled WGS sequence"/>
</dbReference>
<dbReference type="CDD" id="cd04301">
    <property type="entry name" value="NAT_SF"/>
    <property type="match status" value="1"/>
</dbReference>
<dbReference type="Pfam" id="PF08445">
    <property type="entry name" value="FR47"/>
    <property type="match status" value="1"/>
</dbReference>
<evidence type="ECO:0000259" key="1">
    <source>
        <dbReference type="PROSITE" id="PS51186"/>
    </source>
</evidence>
<keyword evidence="3" id="KW-1185">Reference proteome</keyword>
<dbReference type="InterPro" id="IPR016181">
    <property type="entry name" value="Acyl_CoA_acyltransferase"/>
</dbReference>
<dbReference type="Gene3D" id="3.40.630.30">
    <property type="match status" value="1"/>
</dbReference>
<dbReference type="PROSITE" id="PS51186">
    <property type="entry name" value="GNAT"/>
    <property type="match status" value="1"/>
</dbReference>
<dbReference type="InterPro" id="IPR013653">
    <property type="entry name" value="GCN5-like_dom"/>
</dbReference>
<feature type="domain" description="N-acetyltransferase" evidence="1">
    <location>
        <begin position="189"/>
        <end position="323"/>
    </location>
</feature>
<reference evidence="2" key="1">
    <citation type="submission" date="2014-09" db="EMBL/GenBank/DDBJ databases">
        <title>Draft genome sequence of an oleaginous Mucoromycotina fungus Mucor ambiguus NBRC6742.</title>
        <authorList>
            <person name="Takeda I."/>
            <person name="Yamane N."/>
            <person name="Morita T."/>
            <person name="Tamano K."/>
            <person name="Machida M."/>
            <person name="Baker S."/>
            <person name="Koike H."/>
        </authorList>
    </citation>
    <scope>NUCLEOTIDE SEQUENCE</scope>
    <source>
        <strain evidence="2">NBRC 6742</strain>
    </source>
</reference>
<dbReference type="SUPFAM" id="SSF55729">
    <property type="entry name" value="Acyl-CoA N-acyltransferases (Nat)"/>
    <property type="match status" value="1"/>
</dbReference>
<evidence type="ECO:0000313" key="2">
    <source>
        <dbReference type="EMBL" id="GAN03147.1"/>
    </source>
</evidence>
<proteinExistence type="predicted"/>
<sequence length="323" mass="36638">MAQLYKWSTDEQIDQLKQFLAHNGPTTASLLGYILSTGKCESDAPGKSVIWTSHADPFHTTDIVVWIIDSDHRIRFFVTSEIELNFKEMTPDAAILANKASYPDELPAYFTHTEDEALYKRSLQVVEAFLTLYMDQRYGADKGVLYHDTCLLWAPIFHKLFTINIDTPCYIFSRQASKPVDPIKLPANYTIDSLKPSDVETVVTKNKIPYEARYVLDCFRISTAIRTGDGELVAWGMTHRDLYVGALHVLPEYRRQGLAEILVMDLCRQYADFFRAQLPTVPLDQLYAGACVETFNNASAGLFKKTGFKAHGLGTTWIHCCRK</sequence>
<protein>
    <recommendedName>
        <fullName evidence="1">N-acetyltransferase domain-containing protein</fullName>
    </recommendedName>
</protein>
<dbReference type="OrthoDB" id="272266at2759"/>
<name>A0A0C9MJ55_9FUNG</name>
<evidence type="ECO:0000313" key="3">
    <source>
        <dbReference type="Proteomes" id="UP000053815"/>
    </source>
</evidence>
<dbReference type="PANTHER" id="PTHR20958">
    <property type="entry name" value="GLYCINE N-ACYLTRANSFERASE-LIKE PROTEIN"/>
    <property type="match status" value="1"/>
</dbReference>
<dbReference type="InterPro" id="IPR000182">
    <property type="entry name" value="GNAT_dom"/>
</dbReference>
<dbReference type="AlphaFoldDB" id="A0A0C9MJ55"/>
<dbReference type="GO" id="GO:0016747">
    <property type="term" value="F:acyltransferase activity, transferring groups other than amino-acyl groups"/>
    <property type="evidence" value="ECO:0007669"/>
    <property type="project" value="InterPro"/>
</dbReference>
<organism evidence="2">
    <name type="scientific">Mucor ambiguus</name>
    <dbReference type="NCBI Taxonomy" id="91626"/>
    <lineage>
        <taxon>Eukaryota</taxon>
        <taxon>Fungi</taxon>
        <taxon>Fungi incertae sedis</taxon>
        <taxon>Mucoromycota</taxon>
        <taxon>Mucoromycotina</taxon>
        <taxon>Mucoromycetes</taxon>
        <taxon>Mucorales</taxon>
        <taxon>Mucorineae</taxon>
        <taxon>Mucoraceae</taxon>
        <taxon>Mucor</taxon>
    </lineage>
</organism>
<dbReference type="InterPro" id="IPR053225">
    <property type="entry name" value="Acyl-CoA_N-acyltransferase"/>
</dbReference>
<gene>
    <name evidence="2" type="ORF">MAM1_0035c02598</name>
</gene>
<dbReference type="EMBL" id="DF836324">
    <property type="protein sequence ID" value="GAN03147.1"/>
    <property type="molecule type" value="Genomic_DNA"/>
</dbReference>